<name>A0ABQ1DNN6_PSECI</name>
<dbReference type="EMBL" id="BLWA01000006">
    <property type="protein sequence ID" value="GFM92559.1"/>
    <property type="molecule type" value="Genomic_DNA"/>
</dbReference>
<dbReference type="Proteomes" id="UP000614982">
    <property type="component" value="Unassembled WGS sequence"/>
</dbReference>
<keyword evidence="2" id="KW-1185">Reference proteome</keyword>
<evidence type="ECO:0000313" key="2">
    <source>
        <dbReference type="Proteomes" id="UP000614982"/>
    </source>
</evidence>
<proteinExistence type="predicted"/>
<sequence>MITSFRTGVARADKYKKRSEHVGIVRRNGVVRVAGLDVQLYTRNSLTTAATMGSPCRH</sequence>
<accession>A0ABQ1DNN6</accession>
<protein>
    <submittedName>
        <fullName evidence="1">Uncharacterized protein</fullName>
    </submittedName>
</protein>
<gene>
    <name evidence="1" type="ORF">PSCICP_25310</name>
</gene>
<reference evidence="1 2" key="1">
    <citation type="submission" date="2020-05" db="EMBL/GenBank/DDBJ databases">
        <title>Genetic diversity of Pseudomonas cichorii.</title>
        <authorList>
            <person name="Tani S."/>
            <person name="Yagi H."/>
            <person name="Hashimoto S."/>
            <person name="Iiyama K."/>
            <person name="Furuya N."/>
        </authorList>
    </citation>
    <scope>NUCLEOTIDE SEQUENCE [LARGE SCALE GENOMIC DNA]</scope>
    <source>
        <strain evidence="1 2">LMG 2162</strain>
    </source>
</reference>
<organism evidence="1 2">
    <name type="scientific">Pseudomonas cichorii</name>
    <dbReference type="NCBI Taxonomy" id="36746"/>
    <lineage>
        <taxon>Bacteria</taxon>
        <taxon>Pseudomonadati</taxon>
        <taxon>Pseudomonadota</taxon>
        <taxon>Gammaproteobacteria</taxon>
        <taxon>Pseudomonadales</taxon>
        <taxon>Pseudomonadaceae</taxon>
        <taxon>Pseudomonas</taxon>
    </lineage>
</organism>
<comment type="caution">
    <text evidence="1">The sequence shown here is derived from an EMBL/GenBank/DDBJ whole genome shotgun (WGS) entry which is preliminary data.</text>
</comment>
<evidence type="ECO:0000313" key="1">
    <source>
        <dbReference type="EMBL" id="GFM92559.1"/>
    </source>
</evidence>